<dbReference type="AlphaFoldDB" id="A0ABD5FNL2"/>
<name>A0ABD5FNL2_ENTCA</name>
<protein>
    <submittedName>
        <fullName evidence="1">Uncharacterized protein</fullName>
    </submittedName>
</protein>
<evidence type="ECO:0000313" key="1">
    <source>
        <dbReference type="EMBL" id="MDT2983852.1"/>
    </source>
</evidence>
<dbReference type="Proteomes" id="UP001253851">
    <property type="component" value="Unassembled WGS sequence"/>
</dbReference>
<accession>A0ABD5FNL2</accession>
<reference evidence="1 2" key="1">
    <citation type="submission" date="2023-03" db="EMBL/GenBank/DDBJ databases">
        <authorList>
            <person name="Shen W."/>
            <person name="Cai J."/>
        </authorList>
    </citation>
    <scope>NUCLEOTIDE SEQUENCE [LARGE SCALE GENOMIC DNA]</scope>
    <source>
        <strain evidence="1 2">B516</strain>
    </source>
</reference>
<dbReference type="EMBL" id="JARQDZ010000009">
    <property type="protein sequence ID" value="MDT2983852.1"/>
    <property type="molecule type" value="Genomic_DNA"/>
</dbReference>
<sequence length="414" mass="48560">MEAVVEKQEKFILSDFVVKDLLPKADSNQFELFLKERGFKSSGSKSTKIYNMKISLDKMADENFNDEMIHVESFFLDQVRYTSNRIIITYPFEMSVTDPLYSIRRFENFIGESIDELSFSKFFDNSLKITANFSKIYQSFSVSDEEILKVEQIYVRKVKYSDVKEKCEFVWIEIDCTAQEVRIHLENNAKNSSVKLQGKPMAMYKHFSGKLQKEFLVTPLPNPQEATLFKMYRKLTSYAEQEYLNKVKSYQSEIDDFTNVMIDTLHLSNDGTMDITNRIKWVFVRQLIQNDFDKFLKIQQQGEGRVKSILFHYDEGGTINANSGSSDDSDVEELDLERQSAYFDTRESIYTSKKLFSITINWTIELPGKKTKQVLTRYRAYKPFLMTHFLKENVSKGAYDNVFPRIKEFEKLPL</sequence>
<organism evidence="1 2">
    <name type="scientific">Enterococcus casseliflavus</name>
    <name type="common">Enterococcus flavescens</name>
    <dbReference type="NCBI Taxonomy" id="37734"/>
    <lineage>
        <taxon>Bacteria</taxon>
        <taxon>Bacillati</taxon>
        <taxon>Bacillota</taxon>
        <taxon>Bacilli</taxon>
        <taxon>Lactobacillales</taxon>
        <taxon>Enterococcaceae</taxon>
        <taxon>Enterococcus</taxon>
    </lineage>
</organism>
<gene>
    <name evidence="1" type="ORF">P7I34_14345</name>
</gene>
<proteinExistence type="predicted"/>
<comment type="caution">
    <text evidence="1">The sequence shown here is derived from an EMBL/GenBank/DDBJ whole genome shotgun (WGS) entry which is preliminary data.</text>
</comment>
<dbReference type="RefSeq" id="WP_240218113.1">
    <property type="nucleotide sequence ID" value="NZ_JARQDZ010000009.1"/>
</dbReference>
<evidence type="ECO:0000313" key="2">
    <source>
        <dbReference type="Proteomes" id="UP001253851"/>
    </source>
</evidence>